<dbReference type="Proteomes" id="UP000050920">
    <property type="component" value="Unassembled WGS sequence"/>
</dbReference>
<evidence type="ECO:0000313" key="2">
    <source>
        <dbReference type="Proteomes" id="UP000050920"/>
    </source>
</evidence>
<keyword evidence="2" id="KW-1185">Reference proteome</keyword>
<dbReference type="InterPro" id="IPR018757">
    <property type="entry name" value="DUF2316"/>
</dbReference>
<dbReference type="Pfam" id="PF10078">
    <property type="entry name" value="DUF2316"/>
    <property type="match status" value="1"/>
</dbReference>
<accession>A0A0R2NNK7</accession>
<evidence type="ECO:0000313" key="1">
    <source>
        <dbReference type="EMBL" id="KRO27329.1"/>
    </source>
</evidence>
<evidence type="ECO:0008006" key="3">
    <source>
        <dbReference type="Google" id="ProtNLM"/>
    </source>
</evidence>
<protein>
    <recommendedName>
        <fullName evidence="3">DUF2316 family protein</fullName>
    </recommendedName>
</protein>
<sequence>MSLTTAEQQATRQELQANFTLTGLDLATVATALQTTPAHVQAVLDLEVQAIEEPWILRNYLAEVLRKQHVEGVPYTRLSGSPRRFWFLNQARIARGNLA</sequence>
<gene>
    <name evidence="1" type="ORF">DY78_GL000078</name>
</gene>
<dbReference type="AlphaFoldDB" id="A0A0R2NNK7"/>
<dbReference type="RefSeq" id="WP_024624632.1">
    <property type="nucleotide sequence ID" value="NZ_AYGX02000081.1"/>
</dbReference>
<dbReference type="EMBL" id="AYGX02000081">
    <property type="protein sequence ID" value="KRO27329.1"/>
    <property type="molecule type" value="Genomic_DNA"/>
</dbReference>
<organism evidence="1 2">
    <name type="scientific">Lactiplantibacillus fabifermentans DSM 21115</name>
    <dbReference type="NCBI Taxonomy" id="1413187"/>
    <lineage>
        <taxon>Bacteria</taxon>
        <taxon>Bacillati</taxon>
        <taxon>Bacillota</taxon>
        <taxon>Bacilli</taxon>
        <taxon>Lactobacillales</taxon>
        <taxon>Lactobacillaceae</taxon>
        <taxon>Lactiplantibacillus</taxon>
    </lineage>
</organism>
<name>A0A0R2NNK7_9LACO</name>
<reference evidence="1 2" key="1">
    <citation type="journal article" date="2015" name="Genome Announc.">
        <title>Expanding the biotechnology potential of lactobacilli through comparative genomics of 213 strains and associated genera.</title>
        <authorList>
            <person name="Sun Z."/>
            <person name="Harris H.M."/>
            <person name="McCann A."/>
            <person name="Guo C."/>
            <person name="Argimon S."/>
            <person name="Zhang W."/>
            <person name="Yang X."/>
            <person name="Jeffery I.B."/>
            <person name="Cooney J.C."/>
            <person name="Kagawa T.F."/>
            <person name="Liu W."/>
            <person name="Song Y."/>
            <person name="Salvetti E."/>
            <person name="Wrobel A."/>
            <person name="Rasinkangas P."/>
            <person name="Parkhill J."/>
            <person name="Rea M.C."/>
            <person name="O'Sullivan O."/>
            <person name="Ritari J."/>
            <person name="Douillard F.P."/>
            <person name="Paul Ross R."/>
            <person name="Yang R."/>
            <person name="Briner A.E."/>
            <person name="Felis G.E."/>
            <person name="de Vos W.M."/>
            <person name="Barrangou R."/>
            <person name="Klaenhammer T.R."/>
            <person name="Caufield P.W."/>
            <person name="Cui Y."/>
            <person name="Zhang H."/>
            <person name="O'Toole P.W."/>
        </authorList>
    </citation>
    <scope>NUCLEOTIDE SEQUENCE [LARGE SCALE GENOMIC DNA]</scope>
    <source>
        <strain evidence="1 2">DSM 21115</strain>
    </source>
</reference>
<comment type="caution">
    <text evidence="1">The sequence shown here is derived from an EMBL/GenBank/DDBJ whole genome shotgun (WGS) entry which is preliminary data.</text>
</comment>
<proteinExistence type="predicted"/>